<name>A0ACB8KEB9_CITSI</name>
<organism evidence="1 2">
    <name type="scientific">Citrus sinensis</name>
    <name type="common">Sweet orange</name>
    <name type="synonym">Citrus aurantium var. sinensis</name>
    <dbReference type="NCBI Taxonomy" id="2711"/>
    <lineage>
        <taxon>Eukaryota</taxon>
        <taxon>Viridiplantae</taxon>
        <taxon>Streptophyta</taxon>
        <taxon>Embryophyta</taxon>
        <taxon>Tracheophyta</taxon>
        <taxon>Spermatophyta</taxon>
        <taxon>Magnoliopsida</taxon>
        <taxon>eudicotyledons</taxon>
        <taxon>Gunneridae</taxon>
        <taxon>Pentapetalae</taxon>
        <taxon>rosids</taxon>
        <taxon>malvids</taxon>
        <taxon>Sapindales</taxon>
        <taxon>Rutaceae</taxon>
        <taxon>Aurantioideae</taxon>
        <taxon>Citrus</taxon>
    </lineage>
</organism>
<gene>
    <name evidence="1" type="ORF">KPL71_014819</name>
</gene>
<accession>A0ACB8KEB9</accession>
<sequence>MKAVCNHCGKGFVRQQSSGTSHLLNHIDRCPKRIQESAPAPASASSPSQASKVYKKKDAETSKVSTFDPTAFDKALARQKISRMIIMHELPLRFVDYEGFRDLMSFVQPLLGKICRNTVKREVLKLFDFEKAKTMALSEDITSKVSITMDMWTSSNKKKGYMVVTAHFIDNSWTLQNRILRFIYVPSPHTAEALSNELAKCLLDWNVDRRWNSTYLMLEVALIYEDVFTHLKHRDNQYKHLPIEVEWELARVVYEHLKPFYTMTEMFSGTKYPTTNLFFSIICEIRLSLNAWLNSSCDVIKNMAKSMLEKFGKYWDEIHGVMDVVVVLDPRYKMVLVDYFFPQIYGSDASTHIDRIHTLYSDLYS</sequence>
<comment type="caution">
    <text evidence="1">The sequence shown here is derived from an EMBL/GenBank/DDBJ whole genome shotgun (WGS) entry which is preliminary data.</text>
</comment>
<protein>
    <submittedName>
        <fullName evidence="1">BED-type domain-containing protein</fullName>
    </submittedName>
</protein>
<proteinExistence type="predicted"/>
<dbReference type="Proteomes" id="UP000829398">
    <property type="component" value="Chromosome 5"/>
</dbReference>
<dbReference type="EMBL" id="CM039174">
    <property type="protein sequence ID" value="KAH9752733.1"/>
    <property type="molecule type" value="Genomic_DNA"/>
</dbReference>
<keyword evidence="2" id="KW-1185">Reference proteome</keyword>
<evidence type="ECO:0000313" key="2">
    <source>
        <dbReference type="Proteomes" id="UP000829398"/>
    </source>
</evidence>
<reference evidence="2" key="1">
    <citation type="journal article" date="2023" name="Hortic. Res.">
        <title>A chromosome-level phased genome enabling allele-level studies in sweet orange: a case study on citrus Huanglongbing tolerance.</title>
        <authorList>
            <person name="Wu B."/>
            <person name="Yu Q."/>
            <person name="Deng Z."/>
            <person name="Duan Y."/>
            <person name="Luo F."/>
            <person name="Gmitter F. Jr."/>
        </authorList>
    </citation>
    <scope>NUCLEOTIDE SEQUENCE [LARGE SCALE GENOMIC DNA]</scope>
    <source>
        <strain evidence="2">cv. Valencia</strain>
    </source>
</reference>
<evidence type="ECO:0000313" key="1">
    <source>
        <dbReference type="EMBL" id="KAH9752733.1"/>
    </source>
</evidence>